<dbReference type="Gene3D" id="1.20.1110.10">
    <property type="entry name" value="Calcium-transporting ATPase, transmembrane domain"/>
    <property type="match status" value="1"/>
</dbReference>
<keyword evidence="4" id="KW-1003">Cell membrane</keyword>
<dbReference type="SFLD" id="SFLDG00002">
    <property type="entry name" value="C1.7:_P-type_atpase_like"/>
    <property type="match status" value="1"/>
</dbReference>
<feature type="domain" description="Cation-transporting P-type ATPase N-terminal" evidence="19">
    <location>
        <begin position="28"/>
        <end position="102"/>
    </location>
</feature>
<comment type="caution">
    <text evidence="20">The sequence shown here is derived from an EMBL/GenBank/DDBJ whole genome shotgun (WGS) entry which is preliminary data.</text>
</comment>
<evidence type="ECO:0000256" key="16">
    <source>
        <dbReference type="ARBA" id="ARBA00037422"/>
    </source>
</evidence>
<dbReference type="SUPFAM" id="SSF81653">
    <property type="entry name" value="Calcium ATPase, transduction domain A"/>
    <property type="match status" value="1"/>
</dbReference>
<keyword evidence="7" id="KW-0915">Sodium</keyword>
<feature type="transmembrane region" description="Helical" evidence="18">
    <location>
        <begin position="86"/>
        <end position="104"/>
    </location>
</feature>
<evidence type="ECO:0000256" key="14">
    <source>
        <dbReference type="ARBA" id="ARBA00023065"/>
    </source>
</evidence>
<dbReference type="InterPro" id="IPR036412">
    <property type="entry name" value="HAD-like_sf"/>
</dbReference>
<evidence type="ECO:0000259" key="19">
    <source>
        <dbReference type="SMART" id="SM00831"/>
    </source>
</evidence>
<keyword evidence="11 18" id="KW-0630">Potassium</keyword>
<keyword evidence="10 18" id="KW-0067">ATP-binding</keyword>
<dbReference type="GO" id="GO:0046872">
    <property type="term" value="F:metal ion binding"/>
    <property type="evidence" value="ECO:0007669"/>
    <property type="project" value="UniProtKB-KW"/>
</dbReference>
<dbReference type="InterPro" id="IPR023299">
    <property type="entry name" value="ATPase_P-typ_cyto_dom_N"/>
</dbReference>
<evidence type="ECO:0000256" key="8">
    <source>
        <dbReference type="ARBA" id="ARBA00022692"/>
    </source>
</evidence>
<dbReference type="InterPro" id="IPR044492">
    <property type="entry name" value="P_typ_ATPase_HD_dom"/>
</dbReference>
<evidence type="ECO:0000256" key="11">
    <source>
        <dbReference type="ARBA" id="ARBA00022958"/>
    </source>
</evidence>
<dbReference type="InterPro" id="IPR006068">
    <property type="entry name" value="ATPase_P-typ_cation-transptr_C"/>
</dbReference>
<dbReference type="InterPro" id="IPR008250">
    <property type="entry name" value="ATPase_P-typ_transduc_dom_A_sf"/>
</dbReference>
<keyword evidence="14 18" id="KW-0406">Ion transport</keyword>
<evidence type="ECO:0000256" key="15">
    <source>
        <dbReference type="ARBA" id="ARBA00023136"/>
    </source>
</evidence>
<dbReference type="FunFam" id="3.40.50.1000:FF:000001">
    <property type="entry name" value="Phospholipid-transporting ATPase IC"/>
    <property type="match status" value="1"/>
</dbReference>
<dbReference type="Gene3D" id="3.40.50.1000">
    <property type="entry name" value="HAD superfamily/HAD-like"/>
    <property type="match status" value="1"/>
</dbReference>
<keyword evidence="15 18" id="KW-0472">Membrane</keyword>
<dbReference type="GO" id="GO:0005524">
    <property type="term" value="F:ATP binding"/>
    <property type="evidence" value="ECO:0007669"/>
    <property type="project" value="UniProtKB-KW"/>
</dbReference>
<dbReference type="PRINTS" id="PR00119">
    <property type="entry name" value="CATATPASE"/>
</dbReference>
<dbReference type="AlphaFoldDB" id="A0A9Q0M2H5"/>
<dbReference type="PRINTS" id="PR00121">
    <property type="entry name" value="NAKATPASE"/>
</dbReference>
<feature type="transmembrane region" description="Helical" evidence="18">
    <location>
        <begin position="862"/>
        <end position="881"/>
    </location>
</feature>
<gene>
    <name evidence="20" type="ORF">RDWZM_009092</name>
</gene>
<dbReference type="SUPFAM" id="SSF81660">
    <property type="entry name" value="Metal cation-transporting ATPase, ATP-binding domain N"/>
    <property type="match status" value="1"/>
</dbReference>
<dbReference type="Gene3D" id="2.70.150.10">
    <property type="entry name" value="Calcium-transporting ATPase, cytoplasmic transduction domain A"/>
    <property type="match status" value="1"/>
</dbReference>
<keyword evidence="6" id="KW-0597">Phosphoprotein</keyword>
<evidence type="ECO:0000256" key="7">
    <source>
        <dbReference type="ARBA" id="ARBA00022607"/>
    </source>
</evidence>
<reference evidence="20" key="1">
    <citation type="submission" date="2022-12" db="EMBL/GenBank/DDBJ databases">
        <title>Genome assemblies of Blomia tropicalis.</title>
        <authorList>
            <person name="Cui Y."/>
        </authorList>
    </citation>
    <scope>NUCLEOTIDE SEQUENCE</scope>
    <source>
        <tissue evidence="20">Adult mites</tissue>
    </source>
</reference>
<keyword evidence="18" id="KW-0479">Metal-binding</keyword>
<keyword evidence="8 18" id="KW-0812">Transmembrane</keyword>
<comment type="subcellular location">
    <subcellularLocation>
        <location evidence="1 18">Cell membrane</location>
        <topology evidence="1 18">Multi-pass membrane protein</topology>
    </subcellularLocation>
</comment>
<feature type="transmembrane region" description="Helical" evidence="18">
    <location>
        <begin position="923"/>
        <end position="945"/>
    </location>
</feature>
<organism evidence="20 21">
    <name type="scientific">Blomia tropicalis</name>
    <name type="common">Mite</name>
    <dbReference type="NCBI Taxonomy" id="40697"/>
    <lineage>
        <taxon>Eukaryota</taxon>
        <taxon>Metazoa</taxon>
        <taxon>Ecdysozoa</taxon>
        <taxon>Arthropoda</taxon>
        <taxon>Chelicerata</taxon>
        <taxon>Arachnida</taxon>
        <taxon>Acari</taxon>
        <taxon>Acariformes</taxon>
        <taxon>Sarcoptiformes</taxon>
        <taxon>Astigmata</taxon>
        <taxon>Glycyphagoidea</taxon>
        <taxon>Echimyopodidae</taxon>
        <taxon>Blomia</taxon>
    </lineage>
</organism>
<dbReference type="GO" id="GO:0030007">
    <property type="term" value="P:intracellular potassium ion homeostasis"/>
    <property type="evidence" value="ECO:0007669"/>
    <property type="project" value="TreeGrafter"/>
</dbReference>
<keyword evidence="13 18" id="KW-1133">Transmembrane helix</keyword>
<dbReference type="FunFam" id="1.20.1110.10:FF:000038">
    <property type="entry name" value="Sodium/potassium-transporting ATPase subunit alpha"/>
    <property type="match status" value="1"/>
</dbReference>
<dbReference type="NCBIfam" id="TIGR01494">
    <property type="entry name" value="ATPase_P-type"/>
    <property type="match status" value="2"/>
</dbReference>
<dbReference type="PANTHER" id="PTHR43294">
    <property type="entry name" value="SODIUM/POTASSIUM-TRANSPORTING ATPASE SUBUNIT ALPHA"/>
    <property type="match status" value="1"/>
</dbReference>
<dbReference type="GO" id="GO:0016887">
    <property type="term" value="F:ATP hydrolysis activity"/>
    <property type="evidence" value="ECO:0007669"/>
    <property type="project" value="InterPro"/>
</dbReference>
<dbReference type="InterPro" id="IPR059000">
    <property type="entry name" value="ATPase_P-type_domA"/>
</dbReference>
<dbReference type="Pfam" id="PF13246">
    <property type="entry name" value="Cation_ATPase"/>
    <property type="match status" value="1"/>
</dbReference>
<evidence type="ECO:0000313" key="21">
    <source>
        <dbReference type="Proteomes" id="UP001142055"/>
    </source>
</evidence>
<accession>A0A9Q0M2H5</accession>
<evidence type="ECO:0000256" key="9">
    <source>
        <dbReference type="ARBA" id="ARBA00022741"/>
    </source>
</evidence>
<evidence type="ECO:0000313" key="20">
    <source>
        <dbReference type="EMBL" id="KAJ6217935.1"/>
    </source>
</evidence>
<dbReference type="SFLD" id="SFLDS00003">
    <property type="entry name" value="Haloacid_Dehalogenase"/>
    <property type="match status" value="1"/>
</dbReference>
<dbReference type="GO" id="GO:0005391">
    <property type="term" value="F:P-type sodium:potassium-exchanging transporter activity"/>
    <property type="evidence" value="ECO:0007669"/>
    <property type="project" value="TreeGrafter"/>
</dbReference>
<comment type="subunit">
    <text evidence="17">The sodium/potassium-transporting ATPase is composed of a catalytic alpha subunit, an auxiliary non-catalytic beta subunit and an additional regulatory subunit.</text>
</comment>
<protein>
    <recommendedName>
        <fullName evidence="18">Sodium/potassium-transporting ATPase subunit alpha</fullName>
    </recommendedName>
</protein>
<dbReference type="GO" id="GO:0006883">
    <property type="term" value="P:intracellular sodium ion homeostasis"/>
    <property type="evidence" value="ECO:0007669"/>
    <property type="project" value="TreeGrafter"/>
</dbReference>
<dbReference type="InterPro" id="IPR023298">
    <property type="entry name" value="ATPase_P-typ_TM_dom_sf"/>
</dbReference>
<dbReference type="GO" id="GO:0036376">
    <property type="term" value="P:sodium ion export across plasma membrane"/>
    <property type="evidence" value="ECO:0007669"/>
    <property type="project" value="TreeGrafter"/>
</dbReference>
<dbReference type="InterPro" id="IPR050510">
    <property type="entry name" value="Cation_transp_ATPase_P-type"/>
</dbReference>
<proteinExistence type="inferred from homology"/>
<feature type="transmembrane region" description="Helical" evidence="18">
    <location>
        <begin position="301"/>
        <end position="325"/>
    </location>
</feature>
<evidence type="ECO:0000256" key="10">
    <source>
        <dbReference type="ARBA" id="ARBA00022840"/>
    </source>
</evidence>
<evidence type="ECO:0000256" key="13">
    <source>
        <dbReference type="ARBA" id="ARBA00022989"/>
    </source>
</evidence>
<evidence type="ECO:0000256" key="12">
    <source>
        <dbReference type="ARBA" id="ARBA00022967"/>
    </source>
</evidence>
<dbReference type="InterPro" id="IPR004014">
    <property type="entry name" value="ATPase_P-typ_cation-transptr_N"/>
</dbReference>
<name>A0A9Q0M2H5_BLOTA</name>
<evidence type="ECO:0000256" key="1">
    <source>
        <dbReference type="ARBA" id="ARBA00004651"/>
    </source>
</evidence>
<evidence type="ECO:0000256" key="3">
    <source>
        <dbReference type="ARBA" id="ARBA00022448"/>
    </source>
</evidence>
<evidence type="ECO:0000256" key="6">
    <source>
        <dbReference type="ARBA" id="ARBA00022553"/>
    </source>
</evidence>
<dbReference type="SFLD" id="SFLDF00027">
    <property type="entry name" value="p-type_atpase"/>
    <property type="match status" value="1"/>
</dbReference>
<evidence type="ECO:0000256" key="18">
    <source>
        <dbReference type="RuleBase" id="RU362084"/>
    </source>
</evidence>
<dbReference type="PANTHER" id="PTHR43294:SF21">
    <property type="entry name" value="CATION TRANSPORTING ATPASE"/>
    <property type="match status" value="1"/>
</dbReference>
<sequence>MERLWMRMHSLSMKSSNLNIMKQDTKTDNHLITWPELCKRFKTNIEIGLNDTQIMKRQKKYGLNRLTPPLVVPQWIKLCSHTFEGFAMLLWIGALLCITAFLIERNNLENLYLGIILIVVVVCSGLFSYLQESKSDAIMESFNKLIPQQATVIRNGNRLTVNAETLVPGDLVEFKGGDRIPADIRLSTTTGCKVDNSSLTGESEPQTRSAMDSDPNYLESRNMAFFSTNCVEGNARGLVINTGDRTVMGTIANLTTNLEQNETPLSKEIKHFIHLLTIVAVTLATIFFIISIWIGTSTMDAIVFFIAIIVASVPEGLLATVTVCLSLTAKRMAKKNCLVKNLQAVETLGATSVICSDKTGTLTANRMTVSHLWIGQQVFVAGDIEHAHIELRRYEPPMNAFEVAAIILTLCSKATFQPNQESIPIGRRLTYGDASESAILKFMEATLEIQSKVETVRQWWPKVAEIPFNSSNKYHLTVHRVDRRNDCSAIVCLKGAPENVLKHCTTYLNNEGQFPINDRFRIDFEGTYRTLGGKGERILGFAWIQLTPNQFPTDFEFKVENGANFPIDGFQFVGLISMIDPPRAGVSTAVDRCRAAGIKVMMVTGDHPITAKAIARSTHIISPFTKLYDKSQSSTPIISTETNNNFDNDHWPDSSLSHSTEELCKRTKDLKGVVLTGTEITKLGPSGLDRIIEVFDEIVFARTTPKQKLLIVEAFQRKGEIVAVTGDGVNDSPALKKADIGIAMGITGSDVSKQAADLILLDDNFSSIVIGIEEGRLIYDNLKKSISYTLTSNVPEMMPFLLYMIIGIPLGLGTITILCIDLGTDIIPAISCAYEPPESDIMNRPPRGDNDQLVNIRMIKMTYLYVGFISSAAGFLSYFIIMEQNGFHWRQLFGIRRQWDSRAINDLPDRYGQEWSYQARMRLQNACQTAFFVAIVVTQWFDLIISKTRRNSIISQGFCNNDVMNFALIFETALTIFLCYCPGLNHSLQLDPLKWSWWSFGLPFGIMLMAIDEFRRYEIRHNPNGLVAHETYY</sequence>
<evidence type="ECO:0000256" key="5">
    <source>
        <dbReference type="ARBA" id="ARBA00022538"/>
    </source>
</evidence>
<feature type="transmembrane region" description="Helical" evidence="18">
    <location>
        <begin position="800"/>
        <end position="820"/>
    </location>
</feature>
<feature type="transmembrane region" description="Helical" evidence="18">
    <location>
        <begin position="272"/>
        <end position="295"/>
    </location>
</feature>
<keyword evidence="5 18" id="KW-0633">Potassium transport</keyword>
<comment type="similarity">
    <text evidence="2 18">Belongs to the cation transport ATPase (P-type) (TC 3.A.3) family. Type IIC subfamily.</text>
</comment>
<keyword evidence="7" id="KW-0740">Sodium/potassium transport</keyword>
<dbReference type="InterPro" id="IPR005775">
    <property type="entry name" value="P-type_ATPase_IIC"/>
</dbReference>
<dbReference type="PROSITE" id="PS00154">
    <property type="entry name" value="ATPASE_E1_E2"/>
    <property type="match status" value="1"/>
</dbReference>
<dbReference type="Pfam" id="PF00122">
    <property type="entry name" value="E1-E2_ATPase"/>
    <property type="match status" value="1"/>
</dbReference>
<keyword evidence="9 18" id="KW-0547">Nucleotide-binding</keyword>
<dbReference type="EMBL" id="JAPWDV010000003">
    <property type="protein sequence ID" value="KAJ6217935.1"/>
    <property type="molecule type" value="Genomic_DNA"/>
</dbReference>
<keyword evidence="3 18" id="KW-0813">Transport</keyword>
<dbReference type="Gene3D" id="3.40.1110.10">
    <property type="entry name" value="Calcium-transporting ATPase, cytoplasmic domain N"/>
    <property type="match status" value="1"/>
</dbReference>
<feature type="transmembrane region" description="Helical" evidence="18">
    <location>
        <begin position="966"/>
        <end position="983"/>
    </location>
</feature>
<dbReference type="Pfam" id="PF00690">
    <property type="entry name" value="Cation_ATPase_N"/>
    <property type="match status" value="1"/>
</dbReference>
<feature type="transmembrane region" description="Helical" evidence="18">
    <location>
        <begin position="995"/>
        <end position="1011"/>
    </location>
</feature>
<dbReference type="InterPro" id="IPR018303">
    <property type="entry name" value="ATPase_P-typ_P_site"/>
</dbReference>
<dbReference type="InterPro" id="IPR023214">
    <property type="entry name" value="HAD_sf"/>
</dbReference>
<dbReference type="GO" id="GO:0005886">
    <property type="term" value="C:plasma membrane"/>
    <property type="evidence" value="ECO:0007669"/>
    <property type="project" value="UniProtKB-SubCell"/>
</dbReference>
<dbReference type="Pfam" id="PF00689">
    <property type="entry name" value="Cation_ATPase_C"/>
    <property type="match status" value="1"/>
</dbReference>
<dbReference type="NCBIfam" id="TIGR01106">
    <property type="entry name" value="ATPase-IIC_X-K"/>
    <property type="match status" value="1"/>
</dbReference>
<keyword evidence="21" id="KW-1185">Reference proteome</keyword>
<evidence type="ECO:0000256" key="4">
    <source>
        <dbReference type="ARBA" id="ARBA00022475"/>
    </source>
</evidence>
<keyword evidence="12" id="KW-1278">Translocase</keyword>
<dbReference type="SUPFAM" id="SSF56784">
    <property type="entry name" value="HAD-like"/>
    <property type="match status" value="1"/>
</dbReference>
<feature type="transmembrane region" description="Helical" evidence="18">
    <location>
        <begin position="110"/>
        <end position="130"/>
    </location>
</feature>
<dbReference type="Proteomes" id="UP001142055">
    <property type="component" value="Chromosome 3"/>
</dbReference>
<dbReference type="GO" id="GO:1902600">
    <property type="term" value="P:proton transmembrane transport"/>
    <property type="evidence" value="ECO:0007669"/>
    <property type="project" value="TreeGrafter"/>
</dbReference>
<dbReference type="InterPro" id="IPR001757">
    <property type="entry name" value="P_typ_ATPase"/>
</dbReference>
<evidence type="ECO:0000256" key="2">
    <source>
        <dbReference type="ARBA" id="ARBA00006934"/>
    </source>
</evidence>
<dbReference type="SMART" id="SM00831">
    <property type="entry name" value="Cation_ATPase_N"/>
    <property type="match status" value="1"/>
</dbReference>
<comment type="function">
    <text evidence="16">This is the catalytic component of the active enzyme, which catalyzes the hydrolysis of ATP coupled with the exchange of sodium and potassium ions across the plasma membrane. This action creates the electrochemical gradient of sodium and potassium ions, providing the energy for active transport of various nutrients.</text>
</comment>
<evidence type="ECO:0000256" key="17">
    <source>
        <dbReference type="ARBA" id="ARBA00038795"/>
    </source>
</evidence>
<dbReference type="GO" id="GO:1990573">
    <property type="term" value="P:potassium ion import across plasma membrane"/>
    <property type="evidence" value="ECO:0007669"/>
    <property type="project" value="TreeGrafter"/>
</dbReference>
<keyword evidence="7" id="KW-0739">Sodium transport</keyword>
<dbReference type="SUPFAM" id="SSF81665">
    <property type="entry name" value="Calcium ATPase, transmembrane domain M"/>
    <property type="match status" value="1"/>
</dbReference>
<dbReference type="FunFam" id="2.70.150.10:FF:000003">
    <property type="entry name" value="Sodium/potassium-transporting ATPase subunit alpha"/>
    <property type="match status" value="1"/>
</dbReference>